<dbReference type="InterPro" id="IPR023271">
    <property type="entry name" value="Aquaporin-like"/>
</dbReference>
<dbReference type="GO" id="GO:0005886">
    <property type="term" value="C:plasma membrane"/>
    <property type="evidence" value="ECO:0007669"/>
    <property type="project" value="TreeGrafter"/>
</dbReference>
<dbReference type="AlphaFoldDB" id="A0A7X2T3S3"/>
<name>A0A7X2T3S3_9FIRM</name>
<keyword evidence="4 6" id="KW-0472">Membrane</keyword>
<protein>
    <submittedName>
        <fullName evidence="7">Formate/nitrite transporter family protein</fullName>
    </submittedName>
</protein>
<gene>
    <name evidence="7" type="ORF">FYJ50_06490</name>
</gene>
<evidence type="ECO:0000256" key="3">
    <source>
        <dbReference type="ARBA" id="ARBA00022989"/>
    </source>
</evidence>
<comment type="similarity">
    <text evidence="5">Belongs to the FNT transporter (TC 1.A.16) family.</text>
</comment>
<evidence type="ECO:0000313" key="8">
    <source>
        <dbReference type="Proteomes" id="UP000470082"/>
    </source>
</evidence>
<keyword evidence="2 6" id="KW-0812">Transmembrane</keyword>
<dbReference type="GO" id="GO:0015499">
    <property type="term" value="F:formate transmembrane transporter activity"/>
    <property type="evidence" value="ECO:0007669"/>
    <property type="project" value="TreeGrafter"/>
</dbReference>
<feature type="transmembrane region" description="Helical" evidence="6">
    <location>
        <begin position="110"/>
        <end position="132"/>
    </location>
</feature>
<dbReference type="PANTHER" id="PTHR30520">
    <property type="entry name" value="FORMATE TRANSPORTER-RELATED"/>
    <property type="match status" value="1"/>
</dbReference>
<dbReference type="PANTHER" id="PTHR30520:SF6">
    <property type="entry name" value="FORMATE_NITRATE FAMILY TRANSPORTER (EUROFUNG)"/>
    <property type="match status" value="1"/>
</dbReference>
<dbReference type="Gene3D" id="1.20.1080.10">
    <property type="entry name" value="Glycerol uptake facilitator protein"/>
    <property type="match status" value="1"/>
</dbReference>
<dbReference type="RefSeq" id="WP_154460304.1">
    <property type="nucleotide sequence ID" value="NZ_JAQYTQ010000083.1"/>
</dbReference>
<feature type="transmembrane region" description="Helical" evidence="6">
    <location>
        <begin position="7"/>
        <end position="25"/>
    </location>
</feature>
<evidence type="ECO:0000256" key="2">
    <source>
        <dbReference type="ARBA" id="ARBA00022692"/>
    </source>
</evidence>
<evidence type="ECO:0000256" key="6">
    <source>
        <dbReference type="SAM" id="Phobius"/>
    </source>
</evidence>
<feature type="transmembrane region" description="Helical" evidence="6">
    <location>
        <begin position="64"/>
        <end position="90"/>
    </location>
</feature>
<dbReference type="InterPro" id="IPR000292">
    <property type="entry name" value="For/NO2_transpt"/>
</dbReference>
<feature type="transmembrane region" description="Helical" evidence="6">
    <location>
        <begin position="169"/>
        <end position="193"/>
    </location>
</feature>
<dbReference type="Pfam" id="PF01226">
    <property type="entry name" value="Form_Nir_trans"/>
    <property type="match status" value="1"/>
</dbReference>
<comment type="caution">
    <text evidence="7">The sequence shown here is derived from an EMBL/GenBank/DDBJ whole genome shotgun (WGS) entry which is preliminary data.</text>
</comment>
<evidence type="ECO:0000256" key="1">
    <source>
        <dbReference type="ARBA" id="ARBA00004141"/>
    </source>
</evidence>
<sequence length="199" mass="21910">MKHFKTFYLAVLAGIAIGIGGTIYLSLDNKVIGALFFAVGLYAICVHGLNLFTGKIGYVIEQKLSYCLDLFLIWAGNLAGTWLCAFLISFTRLSISDTAKTICEIKMNDTFISLFILAIFCGLLMFIAVDGYKKCQNPILLFICVAVFILCGFEHCIADMFYFSMANAWSLTSFIDILIITLGNGIGAIFIPLSKKINS</sequence>
<comment type="subcellular location">
    <subcellularLocation>
        <location evidence="1">Membrane</location>
        <topology evidence="1">Multi-pass membrane protein</topology>
    </subcellularLocation>
</comment>
<evidence type="ECO:0000256" key="4">
    <source>
        <dbReference type="ARBA" id="ARBA00023136"/>
    </source>
</evidence>
<organism evidence="7 8">
    <name type="scientific">Floccifex porci</name>
    <dbReference type="NCBI Taxonomy" id="2606629"/>
    <lineage>
        <taxon>Bacteria</taxon>
        <taxon>Bacillati</taxon>
        <taxon>Bacillota</taxon>
        <taxon>Erysipelotrichia</taxon>
        <taxon>Erysipelotrichales</taxon>
        <taxon>Erysipelotrichaceae</taxon>
        <taxon>Floccifex</taxon>
    </lineage>
</organism>
<feature type="transmembrane region" description="Helical" evidence="6">
    <location>
        <begin position="31"/>
        <end position="52"/>
    </location>
</feature>
<feature type="transmembrane region" description="Helical" evidence="6">
    <location>
        <begin position="139"/>
        <end position="163"/>
    </location>
</feature>
<proteinExistence type="inferred from homology"/>
<keyword evidence="8" id="KW-1185">Reference proteome</keyword>
<keyword evidence="3 6" id="KW-1133">Transmembrane helix</keyword>
<accession>A0A7X2T3S3</accession>
<evidence type="ECO:0000313" key="7">
    <source>
        <dbReference type="EMBL" id="MSS01745.1"/>
    </source>
</evidence>
<reference evidence="7 8" key="1">
    <citation type="submission" date="2019-08" db="EMBL/GenBank/DDBJ databases">
        <title>In-depth cultivation of the pig gut microbiome towards novel bacterial diversity and tailored functional studies.</title>
        <authorList>
            <person name="Wylensek D."/>
            <person name="Hitch T.C.A."/>
            <person name="Clavel T."/>
        </authorList>
    </citation>
    <scope>NUCLEOTIDE SEQUENCE [LARGE SCALE GENOMIC DNA]</scope>
    <source>
        <strain evidence="7 8">LKV-178-WT-2G</strain>
    </source>
</reference>
<evidence type="ECO:0000256" key="5">
    <source>
        <dbReference type="ARBA" id="ARBA00049660"/>
    </source>
</evidence>
<dbReference type="Proteomes" id="UP000470082">
    <property type="component" value="Unassembled WGS sequence"/>
</dbReference>
<dbReference type="EMBL" id="VUMM01000011">
    <property type="protein sequence ID" value="MSS01745.1"/>
    <property type="molecule type" value="Genomic_DNA"/>
</dbReference>